<sequence>MVPDWECSSTSIFFRAAPRSRLISSENAAPALGLVLLLARVVLAGPQARRKAMWTLPNVSSTSWRSPSL</sequence>
<organism evidence="1 2">
    <name type="scientific">Rhodococcus oxybenzonivorans</name>
    <dbReference type="NCBI Taxonomy" id="1990687"/>
    <lineage>
        <taxon>Bacteria</taxon>
        <taxon>Bacillati</taxon>
        <taxon>Actinomycetota</taxon>
        <taxon>Actinomycetes</taxon>
        <taxon>Mycobacteriales</taxon>
        <taxon>Nocardiaceae</taxon>
        <taxon>Rhodococcus</taxon>
    </lineage>
</organism>
<dbReference type="EMBL" id="CP021355">
    <property type="protein sequence ID" value="AWK76618.1"/>
    <property type="molecule type" value="Genomic_DNA"/>
</dbReference>
<reference evidence="1 2" key="1">
    <citation type="submission" date="2017-05" db="EMBL/GenBank/DDBJ databases">
        <title>Isolation of Rhodococcus sp. S2-17 biodegrading of BP-3.</title>
        <authorList>
            <person name="Lee Y."/>
            <person name="Kim K.H."/>
            <person name="Chun B.H."/>
            <person name="Jung H.S."/>
            <person name="Jeon C.O."/>
        </authorList>
    </citation>
    <scope>NUCLEOTIDE SEQUENCE [LARGE SCALE GENOMIC DNA]</scope>
    <source>
        <strain evidence="1 2">S2-17</strain>
        <plasmid evidence="2">prb98</plasmid>
    </source>
</reference>
<evidence type="ECO:0000313" key="2">
    <source>
        <dbReference type="Proteomes" id="UP000245711"/>
    </source>
</evidence>
<keyword evidence="2" id="KW-1185">Reference proteome</keyword>
<accession>A0A2S2C756</accession>
<dbReference type="Proteomes" id="UP000245711">
    <property type="component" value="Plasmid pRB98"/>
</dbReference>
<dbReference type="AlphaFoldDB" id="A0A2S2C756"/>
<protein>
    <submittedName>
        <fullName evidence="1">Uncharacterized protein</fullName>
    </submittedName>
</protein>
<evidence type="ECO:0000313" key="1">
    <source>
        <dbReference type="EMBL" id="AWK76618.1"/>
    </source>
</evidence>
<keyword evidence="1" id="KW-0614">Plasmid</keyword>
<proteinExistence type="predicted"/>
<geneLocation type="plasmid" evidence="2">
    <name>prb98</name>
</geneLocation>
<gene>
    <name evidence="1" type="ORF">CBI38_35300</name>
</gene>
<name>A0A2S2C756_9NOCA</name>
<dbReference type="KEGG" id="roz:CBI38_35300"/>